<dbReference type="PaxDb" id="3847-GLYMA15G18690.1"/>
<dbReference type="Gramene" id="KRH12420">
    <property type="protein sequence ID" value="KRH12420"/>
    <property type="gene ID" value="GLYMA_15G171200"/>
</dbReference>
<evidence type="ECO:0000313" key="1">
    <source>
        <dbReference type="EMBL" id="KRH12420.1"/>
    </source>
</evidence>
<reference evidence="1" key="3">
    <citation type="submission" date="2018-07" db="EMBL/GenBank/DDBJ databases">
        <title>WGS assembly of Glycine max.</title>
        <authorList>
            <person name="Schmutz J."/>
            <person name="Cannon S."/>
            <person name="Schlueter J."/>
            <person name="Ma J."/>
            <person name="Mitros T."/>
            <person name="Nelson W."/>
            <person name="Hyten D."/>
            <person name="Song Q."/>
            <person name="Thelen J."/>
            <person name="Cheng J."/>
            <person name="Xu D."/>
            <person name="Hellsten U."/>
            <person name="May G."/>
            <person name="Yu Y."/>
            <person name="Sakurai T."/>
            <person name="Umezawa T."/>
            <person name="Bhattacharyya M."/>
            <person name="Sandhu D."/>
            <person name="Valliyodan B."/>
            <person name="Lindquist E."/>
            <person name="Peto M."/>
            <person name="Grant D."/>
            <person name="Shu S."/>
            <person name="Goodstein D."/>
            <person name="Barry K."/>
            <person name="Futrell-Griggs M."/>
            <person name="Abernathy B."/>
            <person name="Du J."/>
            <person name="Tian Z."/>
            <person name="Zhu L."/>
            <person name="Gill N."/>
            <person name="Joshi T."/>
            <person name="Libault M."/>
            <person name="Sethuraman A."/>
            <person name="Zhang X."/>
            <person name="Shinozaki K."/>
            <person name="Nguyen H."/>
            <person name="Wing R."/>
            <person name="Cregan P."/>
            <person name="Specht J."/>
            <person name="Grimwood J."/>
            <person name="Rokhsar D."/>
            <person name="Stacey G."/>
            <person name="Shoemaker R."/>
            <person name="Jackson S."/>
        </authorList>
    </citation>
    <scope>NUCLEOTIDE SEQUENCE</scope>
    <source>
        <tissue evidence="1">Callus</tissue>
    </source>
</reference>
<dbReference type="Proteomes" id="UP000008827">
    <property type="component" value="Chromosome 15"/>
</dbReference>
<dbReference type="EMBL" id="CM000848">
    <property type="protein sequence ID" value="KRH12420.1"/>
    <property type="molecule type" value="Genomic_DNA"/>
</dbReference>
<gene>
    <name evidence="1" type="ORF">GLYMA_15G171200</name>
</gene>
<reference evidence="2" key="2">
    <citation type="submission" date="2018-02" db="UniProtKB">
        <authorList>
            <consortium name="EnsemblPlants"/>
        </authorList>
    </citation>
    <scope>IDENTIFICATION</scope>
    <source>
        <strain evidence="2">Williams 82</strain>
    </source>
</reference>
<dbReference type="HOGENOM" id="CLU_1172433_0_0_1"/>
<evidence type="ECO:0000313" key="3">
    <source>
        <dbReference type="Proteomes" id="UP000008827"/>
    </source>
</evidence>
<accession>K7MBY7</accession>
<sequence length="237" mass="27252">MHYDYYGLDLMEWKQEHSCNRRLFWCVAKQIYTTGHTTKLSPGCHSSLGSTSRDFHLPCHPIINMKNFRFSPKKKKTATNFLSLFLNLLRTPFKHGDKSSRFACNWRVSSLINVHPWIKTKRLRFTHQNPLFHSTHQILNFLFSAGKQHRFTIARAITTIAPHHLLCRHRTPLTHTPPDLHVTSLANTFSFSLLVFFFVAVLGGGGLTQEIVSTNEEVTCKNENDTYSNGNLLVGKK</sequence>
<keyword evidence="3" id="KW-1185">Reference proteome</keyword>
<evidence type="ECO:0000313" key="2">
    <source>
        <dbReference type="EnsemblPlants" id="KRH12420"/>
    </source>
</evidence>
<dbReference type="AlphaFoldDB" id="K7MBY7"/>
<organism evidence="2">
    <name type="scientific">Glycine max</name>
    <name type="common">Soybean</name>
    <name type="synonym">Glycine hispida</name>
    <dbReference type="NCBI Taxonomy" id="3847"/>
    <lineage>
        <taxon>Eukaryota</taxon>
        <taxon>Viridiplantae</taxon>
        <taxon>Streptophyta</taxon>
        <taxon>Embryophyta</taxon>
        <taxon>Tracheophyta</taxon>
        <taxon>Spermatophyta</taxon>
        <taxon>Magnoliopsida</taxon>
        <taxon>eudicotyledons</taxon>
        <taxon>Gunneridae</taxon>
        <taxon>Pentapetalae</taxon>
        <taxon>rosids</taxon>
        <taxon>fabids</taxon>
        <taxon>Fabales</taxon>
        <taxon>Fabaceae</taxon>
        <taxon>Papilionoideae</taxon>
        <taxon>50 kb inversion clade</taxon>
        <taxon>NPAAA clade</taxon>
        <taxon>indigoferoid/millettioid clade</taxon>
        <taxon>Phaseoleae</taxon>
        <taxon>Glycine</taxon>
        <taxon>Glycine subgen. Soja</taxon>
    </lineage>
</organism>
<reference evidence="1 2" key="1">
    <citation type="journal article" date="2010" name="Nature">
        <title>Genome sequence of the palaeopolyploid soybean.</title>
        <authorList>
            <person name="Schmutz J."/>
            <person name="Cannon S.B."/>
            <person name="Schlueter J."/>
            <person name="Ma J."/>
            <person name="Mitros T."/>
            <person name="Nelson W."/>
            <person name="Hyten D.L."/>
            <person name="Song Q."/>
            <person name="Thelen J.J."/>
            <person name="Cheng J."/>
            <person name="Xu D."/>
            <person name="Hellsten U."/>
            <person name="May G.D."/>
            <person name="Yu Y."/>
            <person name="Sakurai T."/>
            <person name="Umezawa T."/>
            <person name="Bhattacharyya M.K."/>
            <person name="Sandhu D."/>
            <person name="Valliyodan B."/>
            <person name="Lindquist E."/>
            <person name="Peto M."/>
            <person name="Grant D."/>
            <person name="Shu S."/>
            <person name="Goodstein D."/>
            <person name="Barry K."/>
            <person name="Futrell-Griggs M."/>
            <person name="Abernathy B."/>
            <person name="Du J."/>
            <person name="Tian Z."/>
            <person name="Zhu L."/>
            <person name="Gill N."/>
            <person name="Joshi T."/>
            <person name="Libault M."/>
            <person name="Sethuraman A."/>
            <person name="Zhang X.-C."/>
            <person name="Shinozaki K."/>
            <person name="Nguyen H.T."/>
            <person name="Wing R.A."/>
            <person name="Cregan P."/>
            <person name="Specht J."/>
            <person name="Grimwood J."/>
            <person name="Rokhsar D."/>
            <person name="Stacey G."/>
            <person name="Shoemaker R.C."/>
            <person name="Jackson S.A."/>
        </authorList>
    </citation>
    <scope>NUCLEOTIDE SEQUENCE [LARGE SCALE GENOMIC DNA]</scope>
    <source>
        <strain evidence="2">cv. Williams 82</strain>
        <tissue evidence="1">Callus</tissue>
    </source>
</reference>
<name>K7MBY7_SOYBN</name>
<dbReference type="EnsemblPlants" id="KRH12420">
    <property type="protein sequence ID" value="KRH12420"/>
    <property type="gene ID" value="GLYMA_15G171200"/>
</dbReference>
<dbReference type="InParanoid" id="K7MBY7"/>
<proteinExistence type="predicted"/>
<protein>
    <submittedName>
        <fullName evidence="1 2">Uncharacterized protein</fullName>
    </submittedName>
</protein>